<evidence type="ECO:0000313" key="3">
    <source>
        <dbReference type="EMBL" id="REG11601.1"/>
    </source>
</evidence>
<feature type="transmembrane region" description="Helical" evidence="1">
    <location>
        <begin position="445"/>
        <end position="462"/>
    </location>
</feature>
<dbReference type="RefSeq" id="WP_116224725.1">
    <property type="nucleotide sequence ID" value="NZ_AP018437.1"/>
</dbReference>
<gene>
    <name evidence="3" type="ORF">DFR64_1493</name>
</gene>
<dbReference type="EMBL" id="QUMS01000001">
    <property type="protein sequence ID" value="REG11601.1"/>
    <property type="molecule type" value="Genomic_DNA"/>
</dbReference>
<feature type="transmembrane region" description="Helical" evidence="1">
    <location>
        <begin position="290"/>
        <end position="316"/>
    </location>
</feature>
<evidence type="ECO:0000256" key="1">
    <source>
        <dbReference type="SAM" id="Phobius"/>
    </source>
</evidence>
<feature type="signal peptide" evidence="2">
    <location>
        <begin position="1"/>
        <end position="30"/>
    </location>
</feature>
<keyword evidence="4" id="KW-1185">Reference proteome</keyword>
<evidence type="ECO:0000313" key="4">
    <source>
        <dbReference type="Proteomes" id="UP000256388"/>
    </source>
</evidence>
<accession>A0A347ZRB2</accession>
<keyword evidence="1" id="KW-0472">Membrane</keyword>
<dbReference type="Proteomes" id="UP000256388">
    <property type="component" value="Unassembled WGS sequence"/>
</dbReference>
<reference evidence="3 4" key="1">
    <citation type="submission" date="2018-08" db="EMBL/GenBank/DDBJ databases">
        <title>Genomic Encyclopedia of Type Strains, Phase IV (KMG-IV): sequencing the most valuable type-strain genomes for metagenomic binning, comparative biology and taxonomic classification.</title>
        <authorList>
            <person name="Goeker M."/>
        </authorList>
    </citation>
    <scope>NUCLEOTIDE SEQUENCE [LARGE SCALE GENOMIC DNA]</scope>
    <source>
        <strain evidence="3 4">DSM 23923</strain>
    </source>
</reference>
<name>A0A347ZRB2_9CHLR</name>
<proteinExistence type="predicted"/>
<protein>
    <submittedName>
        <fullName evidence="3">Polymer-forming protein</fullName>
    </submittedName>
</protein>
<evidence type="ECO:0000256" key="2">
    <source>
        <dbReference type="SAM" id="SignalP"/>
    </source>
</evidence>
<feature type="chain" id="PRO_5030063605" evidence="2">
    <location>
        <begin position="31"/>
        <end position="469"/>
    </location>
</feature>
<keyword evidence="2" id="KW-0732">Signal</keyword>
<feature type="transmembrane region" description="Helical" evidence="1">
    <location>
        <begin position="422"/>
        <end position="439"/>
    </location>
</feature>
<dbReference type="AlphaFoldDB" id="A0A347ZRB2"/>
<feature type="transmembrane region" description="Helical" evidence="1">
    <location>
        <begin position="374"/>
        <end position="401"/>
    </location>
</feature>
<keyword evidence="1" id="KW-1133">Transmembrane helix</keyword>
<feature type="transmembrane region" description="Helical" evidence="1">
    <location>
        <begin position="337"/>
        <end position="368"/>
    </location>
</feature>
<keyword evidence="1" id="KW-0812">Transmembrane</keyword>
<dbReference type="OrthoDB" id="160653at2"/>
<sequence>MSGNHINKKLLISLSLVALMVFGIVGTAYAAEFPKGETIPASQTIDDDVFLSGENVVVDGTVNGILFATGKTVTVNGTVNGDAFLAGETIVVSDTAVITGNLFTGAAEITVNGTVEGSVFGGSSAMNLENSAKIARNMFYGGFSLETAENSSIGRDLYVGAYQGLLSGMVERNLNADVAALQLNGSVAGDAVVNMGEVSEGDRPSEWMNYNPYISKYVETVLEPGLYIADGASIGGKVTFTSSVDETSQLGEIAAGPVIYQTPVPSVVEQDGSPYSGNVHPFQRGYQTNFVWGTAFSVVQSLIRLFALGALALWLLKKPFMKLVNAAYQEPVKSMGWGFVLIAVGILAAFIVPLVFIMIGVVVGFFSLGGLLPFWFGLVGAAMMLAFLLFFFAVFTASKIIASYMFGKWLMKVVFKQAEEKVWLNLLVGVFLFVLIRAIPVLGWLAGLAATLIGAGAFWLAWSNRKTAA</sequence>
<comment type="caution">
    <text evidence="3">The sequence shown here is derived from an EMBL/GenBank/DDBJ whole genome shotgun (WGS) entry which is preliminary data.</text>
</comment>
<organism evidence="3 4">
    <name type="scientific">Pelolinea submarina</name>
    <dbReference type="NCBI Taxonomy" id="913107"/>
    <lineage>
        <taxon>Bacteria</taxon>
        <taxon>Bacillati</taxon>
        <taxon>Chloroflexota</taxon>
        <taxon>Anaerolineae</taxon>
        <taxon>Anaerolineales</taxon>
        <taxon>Anaerolineaceae</taxon>
        <taxon>Pelolinea</taxon>
    </lineage>
</organism>